<name>A0ABW4PUY8_9MICO</name>
<sequence>MKTADLDAAARSLDPAPPAARPQRARADLESILATPRTTPRRVLAAVPPRRGRRVRRFALAAVVAGVLGVGAAAGLGALRPTTAAASWTAAGSPAAPDSAGAQQCLTWWSTPNPETGPVEPRLRVQEQRGDTTLAIGEDGDGDELLCLATLVPGQEPVGGTTSALEPPGAGEVPDDGAIAVVVDTAFSSAEAQNGWQPSGHTAVAGHVGDQVESMVLETSAGPVEASIDDGLFLAWWPITDDGDPHPTPEATLTLEDGTTRTVQLSAP</sequence>
<evidence type="ECO:0000256" key="1">
    <source>
        <dbReference type="SAM" id="MobiDB-lite"/>
    </source>
</evidence>
<evidence type="ECO:0000256" key="2">
    <source>
        <dbReference type="SAM" id="Phobius"/>
    </source>
</evidence>
<keyword evidence="4" id="KW-1185">Reference proteome</keyword>
<dbReference type="EMBL" id="JBHUFL010000002">
    <property type="protein sequence ID" value="MFD1834203.1"/>
    <property type="molecule type" value="Genomic_DNA"/>
</dbReference>
<keyword evidence="2" id="KW-0812">Transmembrane</keyword>
<keyword evidence="2" id="KW-1133">Transmembrane helix</keyword>
<evidence type="ECO:0000313" key="3">
    <source>
        <dbReference type="EMBL" id="MFD1834203.1"/>
    </source>
</evidence>
<feature type="transmembrane region" description="Helical" evidence="2">
    <location>
        <begin position="58"/>
        <end position="79"/>
    </location>
</feature>
<organism evidence="3 4">
    <name type="scientific">Brachybacterium rhamnosum</name>
    <dbReference type="NCBI Taxonomy" id="173361"/>
    <lineage>
        <taxon>Bacteria</taxon>
        <taxon>Bacillati</taxon>
        <taxon>Actinomycetota</taxon>
        <taxon>Actinomycetes</taxon>
        <taxon>Micrococcales</taxon>
        <taxon>Dermabacteraceae</taxon>
        <taxon>Brachybacterium</taxon>
    </lineage>
</organism>
<feature type="region of interest" description="Disordered" evidence="1">
    <location>
        <begin position="1"/>
        <end position="25"/>
    </location>
</feature>
<dbReference type="RefSeq" id="WP_343903604.1">
    <property type="nucleotide sequence ID" value="NZ_BAAAIS010000002.1"/>
</dbReference>
<evidence type="ECO:0000313" key="4">
    <source>
        <dbReference type="Proteomes" id="UP001597280"/>
    </source>
</evidence>
<keyword evidence="2" id="KW-0472">Membrane</keyword>
<protein>
    <submittedName>
        <fullName evidence="3">Uncharacterized protein</fullName>
    </submittedName>
</protein>
<gene>
    <name evidence="3" type="ORF">ACFSDA_03850</name>
</gene>
<comment type="caution">
    <text evidence="3">The sequence shown here is derived from an EMBL/GenBank/DDBJ whole genome shotgun (WGS) entry which is preliminary data.</text>
</comment>
<dbReference type="Proteomes" id="UP001597280">
    <property type="component" value="Unassembled WGS sequence"/>
</dbReference>
<feature type="region of interest" description="Disordered" evidence="1">
    <location>
        <begin position="243"/>
        <end position="268"/>
    </location>
</feature>
<accession>A0ABW4PUY8</accession>
<reference evidence="4" key="1">
    <citation type="journal article" date="2019" name="Int. J. Syst. Evol. Microbiol.">
        <title>The Global Catalogue of Microorganisms (GCM) 10K type strain sequencing project: providing services to taxonomists for standard genome sequencing and annotation.</title>
        <authorList>
            <consortium name="The Broad Institute Genomics Platform"/>
            <consortium name="The Broad Institute Genome Sequencing Center for Infectious Disease"/>
            <person name="Wu L."/>
            <person name="Ma J."/>
        </authorList>
    </citation>
    <scope>NUCLEOTIDE SEQUENCE [LARGE SCALE GENOMIC DNA]</scope>
    <source>
        <strain evidence="4">JCM 11650</strain>
    </source>
</reference>
<proteinExistence type="predicted"/>